<feature type="transmembrane region" description="Helical" evidence="2">
    <location>
        <begin position="639"/>
        <end position="660"/>
    </location>
</feature>
<dbReference type="PANTHER" id="PTHR47966">
    <property type="entry name" value="BETA-SITE APP-CLEAVING ENZYME, ISOFORM A-RELATED"/>
    <property type="match status" value="1"/>
</dbReference>
<evidence type="ECO:0000259" key="3">
    <source>
        <dbReference type="PROSITE" id="PS51767"/>
    </source>
</evidence>
<dbReference type="GO" id="GO:0004190">
    <property type="term" value="F:aspartic-type endopeptidase activity"/>
    <property type="evidence" value="ECO:0007669"/>
    <property type="project" value="InterPro"/>
</dbReference>
<dbReference type="PROSITE" id="PS51767">
    <property type="entry name" value="PEPTIDASE_A1"/>
    <property type="match status" value="1"/>
</dbReference>
<keyword evidence="2" id="KW-0472">Membrane</keyword>
<dbReference type="Pfam" id="PF00026">
    <property type="entry name" value="Asp"/>
    <property type="match status" value="1"/>
</dbReference>
<dbReference type="OrthoDB" id="771136at2759"/>
<comment type="similarity">
    <text evidence="1">Belongs to the peptidase A1 family.</text>
</comment>
<evidence type="ECO:0000313" key="4">
    <source>
        <dbReference type="EMBL" id="ODV58560.1"/>
    </source>
</evidence>
<dbReference type="InterPro" id="IPR001461">
    <property type="entry name" value="Aspartic_peptidase_A1"/>
</dbReference>
<dbReference type="STRING" id="1344418.A0A1D2VA73"/>
<dbReference type="EMBL" id="KV454491">
    <property type="protein sequence ID" value="ODV58560.1"/>
    <property type="molecule type" value="Genomic_DNA"/>
</dbReference>
<dbReference type="InterPro" id="IPR021109">
    <property type="entry name" value="Peptidase_aspartic_dom_sf"/>
</dbReference>
<feature type="domain" description="Peptidase A1" evidence="3">
    <location>
        <begin position="49"/>
        <end position="469"/>
    </location>
</feature>
<gene>
    <name evidence="4" type="ORF">ASCRUDRAFT_119759</name>
</gene>
<name>A0A1D2VA73_9ASCO</name>
<evidence type="ECO:0000256" key="2">
    <source>
        <dbReference type="SAM" id="Phobius"/>
    </source>
</evidence>
<dbReference type="InParanoid" id="A0A1D2VA73"/>
<dbReference type="SUPFAM" id="SSF50630">
    <property type="entry name" value="Acid proteases"/>
    <property type="match status" value="1"/>
</dbReference>
<keyword evidence="4" id="KW-0378">Hydrolase</keyword>
<dbReference type="RefSeq" id="XP_020044867.1">
    <property type="nucleotide sequence ID" value="XM_020188876.1"/>
</dbReference>
<dbReference type="PANTHER" id="PTHR47966:SF51">
    <property type="entry name" value="BETA-SITE APP-CLEAVING ENZYME, ISOFORM A-RELATED"/>
    <property type="match status" value="1"/>
</dbReference>
<keyword evidence="4" id="KW-0645">Protease</keyword>
<reference evidence="5" key="1">
    <citation type="submission" date="2016-05" db="EMBL/GenBank/DDBJ databases">
        <title>Comparative genomics of biotechnologically important yeasts.</title>
        <authorList>
            <consortium name="DOE Joint Genome Institute"/>
            <person name="Riley R."/>
            <person name="Haridas S."/>
            <person name="Wolfe K.H."/>
            <person name="Lopes M.R."/>
            <person name="Hittinger C.T."/>
            <person name="Goker M."/>
            <person name="Salamov A."/>
            <person name="Wisecaver J."/>
            <person name="Long T.M."/>
            <person name="Aerts A.L."/>
            <person name="Barry K."/>
            <person name="Choi C."/>
            <person name="Clum A."/>
            <person name="Coughlan A.Y."/>
            <person name="Deshpande S."/>
            <person name="Douglass A.P."/>
            <person name="Hanson S.J."/>
            <person name="Klenk H.-P."/>
            <person name="Labutti K."/>
            <person name="Lapidus A."/>
            <person name="Lindquist E."/>
            <person name="Lipzen A."/>
            <person name="Meier-Kolthoff J.P."/>
            <person name="Ohm R.A."/>
            <person name="Otillar R.P."/>
            <person name="Pangilinan J."/>
            <person name="Peng Y."/>
            <person name="Rokas A."/>
            <person name="Rosa C.A."/>
            <person name="Scheuner C."/>
            <person name="Sibirny A.A."/>
            <person name="Slot J.C."/>
            <person name="Stielow J.B."/>
            <person name="Sun H."/>
            <person name="Kurtzman C.P."/>
            <person name="Blackwell M."/>
            <person name="Grigoriev I.V."/>
            <person name="Jeffries T.W."/>
        </authorList>
    </citation>
    <scope>NUCLEOTIDE SEQUENCE [LARGE SCALE GENOMIC DNA]</scope>
    <source>
        <strain evidence="5">DSM 1968</strain>
    </source>
</reference>
<dbReference type="Gene3D" id="2.40.70.10">
    <property type="entry name" value="Acid Proteases"/>
    <property type="match status" value="2"/>
</dbReference>
<protein>
    <submittedName>
        <fullName evidence="4">Acid protease</fullName>
    </submittedName>
</protein>
<dbReference type="GO" id="GO:0006508">
    <property type="term" value="P:proteolysis"/>
    <property type="evidence" value="ECO:0007669"/>
    <property type="project" value="UniProtKB-KW"/>
</dbReference>
<dbReference type="Proteomes" id="UP000095038">
    <property type="component" value="Unassembled WGS sequence"/>
</dbReference>
<keyword evidence="2" id="KW-0812">Transmembrane</keyword>
<keyword evidence="5" id="KW-1185">Reference proteome</keyword>
<sequence length="661" mass="76377">MLWKSARYYSIILLISLFHFLTVANIYNSTNRKTGAVKFQYRGSQYGNPLTILSLGTPPQNLNFSLNFDSNIVWVISKLNPYCYDNNFETYSYYNNFSYPSGDTIVNYCYNYGVFIEYDSNTFKFANPNDNPILSINSSLNLNSSDLTVASGLWGMDTLHLLDSTSWEDFEFGLALSVNSFVGNLGITSFNITDKTSNWYNKTSLIDLLIQHNLIERKVLTEYFKYDKLNSYNYKGSLLIGGIDPTKFQGNLTTIPMINRYDQNLKPDIQHLDVTLSSFSIKLSTKILQLDYNNSYSESLFNYAISELNTTQVKQIDHIDGDNKSEAIITLTDRLYPISLSHDGSKSYLPPDIYNTFLNMIAPLDIDLRYTHDNYTTTYNILYNLECFFSFNLSGFMVDIPINRIVTNHKNVSYYYDMNDVVHEKKQGIVYYNFDFRKNPHGDFFILGNFFLNEYYAVYDYDRYTISFAPAIYTKPNQFLVDEELDEYIENYQEYLDDGQIDYNEVEIVSKNQKIPRATKAKYYSNSYFEYVTSYINVTTYPATQTYTYHNYTLYSSYTSKMFFKSTPVRTYSHYITTSSGNGPWTKTVTVTINEGSEAVVSFKESISNLGFTKAFTTVSHHNGTNVEFIGNRNHGSRILSMNLQTLYIFAAIFVGFLLIV</sequence>
<accession>A0A1D2VA73</accession>
<proteinExistence type="inferred from homology"/>
<dbReference type="InterPro" id="IPR033121">
    <property type="entry name" value="PEPTIDASE_A1"/>
</dbReference>
<organism evidence="4 5">
    <name type="scientific">Ascoidea rubescens DSM 1968</name>
    <dbReference type="NCBI Taxonomy" id="1344418"/>
    <lineage>
        <taxon>Eukaryota</taxon>
        <taxon>Fungi</taxon>
        <taxon>Dikarya</taxon>
        <taxon>Ascomycota</taxon>
        <taxon>Saccharomycotina</taxon>
        <taxon>Saccharomycetes</taxon>
        <taxon>Ascoideaceae</taxon>
        <taxon>Ascoidea</taxon>
    </lineage>
</organism>
<dbReference type="AlphaFoldDB" id="A0A1D2VA73"/>
<dbReference type="PRINTS" id="PR00792">
    <property type="entry name" value="PEPSIN"/>
</dbReference>
<evidence type="ECO:0000256" key="1">
    <source>
        <dbReference type="ARBA" id="ARBA00007447"/>
    </source>
</evidence>
<dbReference type="GeneID" id="30962512"/>
<feature type="transmembrane region" description="Helical" evidence="2">
    <location>
        <begin position="6"/>
        <end position="27"/>
    </location>
</feature>
<keyword evidence="2" id="KW-1133">Transmembrane helix</keyword>
<evidence type="ECO:0000313" key="5">
    <source>
        <dbReference type="Proteomes" id="UP000095038"/>
    </source>
</evidence>